<feature type="region of interest" description="Disordered" evidence="1">
    <location>
        <begin position="1"/>
        <end position="78"/>
    </location>
</feature>
<feature type="region of interest" description="Disordered" evidence="1">
    <location>
        <begin position="289"/>
        <end position="443"/>
    </location>
</feature>
<gene>
    <name evidence="2" type="ORF">TrCOL_g108</name>
</gene>
<feature type="compositionally biased region" description="Polar residues" evidence="1">
    <location>
        <begin position="382"/>
        <end position="397"/>
    </location>
</feature>
<dbReference type="AlphaFoldDB" id="A0A9W7GBC1"/>
<dbReference type="EMBL" id="BRYA01000129">
    <property type="protein sequence ID" value="GMI40473.1"/>
    <property type="molecule type" value="Genomic_DNA"/>
</dbReference>
<name>A0A9W7GBC1_9STRA</name>
<feature type="compositionally biased region" description="Acidic residues" evidence="1">
    <location>
        <begin position="206"/>
        <end position="217"/>
    </location>
</feature>
<proteinExistence type="predicted"/>
<feature type="compositionally biased region" description="Basic and acidic residues" evidence="1">
    <location>
        <begin position="101"/>
        <end position="133"/>
    </location>
</feature>
<protein>
    <submittedName>
        <fullName evidence="2">Uncharacterized protein</fullName>
    </submittedName>
</protein>
<feature type="compositionally biased region" description="Basic and acidic residues" evidence="1">
    <location>
        <begin position="289"/>
        <end position="300"/>
    </location>
</feature>
<feature type="compositionally biased region" description="Acidic residues" evidence="1">
    <location>
        <begin position="238"/>
        <end position="258"/>
    </location>
</feature>
<feature type="compositionally biased region" description="Basic and acidic residues" evidence="1">
    <location>
        <begin position="434"/>
        <end position="443"/>
    </location>
</feature>
<feature type="compositionally biased region" description="Low complexity" evidence="1">
    <location>
        <begin position="330"/>
        <end position="361"/>
    </location>
</feature>
<evidence type="ECO:0000256" key="1">
    <source>
        <dbReference type="SAM" id="MobiDB-lite"/>
    </source>
</evidence>
<feature type="compositionally biased region" description="Basic and acidic residues" evidence="1">
    <location>
        <begin position="57"/>
        <end position="78"/>
    </location>
</feature>
<feature type="compositionally biased region" description="Basic and acidic residues" evidence="1">
    <location>
        <begin position="184"/>
        <end position="194"/>
    </location>
</feature>
<accession>A0A9W7GBC1</accession>
<feature type="region of interest" description="Disordered" evidence="1">
    <location>
        <begin position="91"/>
        <end position="276"/>
    </location>
</feature>
<feature type="compositionally biased region" description="Acidic residues" evidence="1">
    <location>
        <begin position="170"/>
        <end position="183"/>
    </location>
</feature>
<feature type="compositionally biased region" description="Basic and acidic residues" evidence="1">
    <location>
        <begin position="155"/>
        <end position="169"/>
    </location>
</feature>
<reference evidence="3" key="1">
    <citation type="journal article" date="2023" name="Commun. Biol.">
        <title>Genome analysis of Parmales, the sister group of diatoms, reveals the evolutionary specialization of diatoms from phago-mixotrophs to photoautotrophs.</title>
        <authorList>
            <person name="Ban H."/>
            <person name="Sato S."/>
            <person name="Yoshikawa S."/>
            <person name="Yamada K."/>
            <person name="Nakamura Y."/>
            <person name="Ichinomiya M."/>
            <person name="Sato N."/>
            <person name="Blanc-Mathieu R."/>
            <person name="Endo H."/>
            <person name="Kuwata A."/>
            <person name="Ogata H."/>
        </authorList>
    </citation>
    <scope>NUCLEOTIDE SEQUENCE [LARGE SCALE GENOMIC DNA]</scope>
</reference>
<feature type="compositionally biased region" description="Basic and acidic residues" evidence="1">
    <location>
        <begin position="309"/>
        <end position="322"/>
    </location>
</feature>
<dbReference type="OrthoDB" id="10631528at2759"/>
<evidence type="ECO:0000313" key="2">
    <source>
        <dbReference type="EMBL" id="GMI40473.1"/>
    </source>
</evidence>
<comment type="caution">
    <text evidence="2">The sequence shown here is derived from an EMBL/GenBank/DDBJ whole genome shotgun (WGS) entry which is preliminary data.</text>
</comment>
<sequence>MDSGNMASPFNAANVIKQLRSRKSSISSMSKGPSSTQGGAVRSSVQELNKMVSVSAKQEKSKKANEKKIKMDDGGGKFEEDELDFYRRLIIKGGGEGGGGQKKEGEMGRAKPQVRKAERSKFSGVSRDGRGNDDSDSSWSDYDEEEENLRVRGKGKGEGKGKWEGKGNENEEEGKEEEEEEGGEGFKDQLKGLVEEGQAGGGGDGFDSDSLDFDTSTDSEPTSRPKNHPIQYQNPFDDFADDLSDDLDDLSDPEDDPNENVNPGPISIAALEDEIDEQEVKRIYEERLARAGIEENKMENRAMSPGDSPTKKKLIDDNKIDFSKSLPSPLKMKQQQQQQQMQQQQVQQRSRLRQSVNRSNRTTPAGGLSQEKPKPTKPRSAKPSTSRPYKTAATKTKNAQDREQNFSFDMKPGQRMRIMKKSKLSRGGGAGMGEDARKGSFNF</sequence>
<feature type="compositionally biased region" description="Low complexity" evidence="1">
    <location>
        <begin position="24"/>
        <end position="35"/>
    </location>
</feature>
<keyword evidence="3" id="KW-1185">Reference proteome</keyword>
<dbReference type="Proteomes" id="UP001165065">
    <property type="component" value="Unassembled WGS sequence"/>
</dbReference>
<evidence type="ECO:0000313" key="3">
    <source>
        <dbReference type="Proteomes" id="UP001165065"/>
    </source>
</evidence>
<organism evidence="2 3">
    <name type="scientific">Triparma columacea</name>
    <dbReference type="NCBI Taxonomy" id="722753"/>
    <lineage>
        <taxon>Eukaryota</taxon>
        <taxon>Sar</taxon>
        <taxon>Stramenopiles</taxon>
        <taxon>Ochrophyta</taxon>
        <taxon>Bolidophyceae</taxon>
        <taxon>Parmales</taxon>
        <taxon>Triparmaceae</taxon>
        <taxon>Triparma</taxon>
    </lineage>
</organism>